<evidence type="ECO:0000313" key="2">
    <source>
        <dbReference type="Proteomes" id="UP001161247"/>
    </source>
</evidence>
<proteinExistence type="predicted"/>
<dbReference type="AlphaFoldDB" id="A0AAV1E923"/>
<name>A0AAV1E923_OLDCO</name>
<reference evidence="1" key="1">
    <citation type="submission" date="2023-03" db="EMBL/GenBank/DDBJ databases">
        <authorList>
            <person name="Julca I."/>
        </authorList>
    </citation>
    <scope>NUCLEOTIDE SEQUENCE</scope>
</reference>
<dbReference type="EMBL" id="OX459125">
    <property type="protein sequence ID" value="CAI9116193.1"/>
    <property type="molecule type" value="Genomic_DNA"/>
</dbReference>
<protein>
    <submittedName>
        <fullName evidence="1">OLC1v1017280C1</fullName>
    </submittedName>
</protein>
<organism evidence="1 2">
    <name type="scientific">Oldenlandia corymbosa var. corymbosa</name>
    <dbReference type="NCBI Taxonomy" id="529605"/>
    <lineage>
        <taxon>Eukaryota</taxon>
        <taxon>Viridiplantae</taxon>
        <taxon>Streptophyta</taxon>
        <taxon>Embryophyta</taxon>
        <taxon>Tracheophyta</taxon>
        <taxon>Spermatophyta</taxon>
        <taxon>Magnoliopsida</taxon>
        <taxon>eudicotyledons</taxon>
        <taxon>Gunneridae</taxon>
        <taxon>Pentapetalae</taxon>
        <taxon>asterids</taxon>
        <taxon>lamiids</taxon>
        <taxon>Gentianales</taxon>
        <taxon>Rubiaceae</taxon>
        <taxon>Rubioideae</taxon>
        <taxon>Spermacoceae</taxon>
        <taxon>Hedyotis-Oldenlandia complex</taxon>
        <taxon>Oldenlandia</taxon>
    </lineage>
</organism>
<dbReference type="Proteomes" id="UP001161247">
    <property type="component" value="Chromosome 8"/>
</dbReference>
<keyword evidence="2" id="KW-1185">Reference proteome</keyword>
<accession>A0AAV1E923</accession>
<evidence type="ECO:0000313" key="1">
    <source>
        <dbReference type="EMBL" id="CAI9116193.1"/>
    </source>
</evidence>
<gene>
    <name evidence="1" type="ORF">OLC1_LOCUS22555</name>
</gene>
<sequence length="137" mass="14421">MKLMTEIVGHHIKNAITIGFSAIGWGGGRGGTIPQCENVCTRTSSVPGTNVVGEVQVPANAAGVTTVVAAEFLHDRMDVKEPLKNFGLQGVDVIERLTEAGMEINDNKCGEGEGGGDDVEDDVQELLELAQNFGLGR</sequence>